<feature type="compositionally biased region" description="Polar residues" evidence="5">
    <location>
        <begin position="33"/>
        <end position="44"/>
    </location>
</feature>
<dbReference type="OrthoDB" id="5399166at2759"/>
<gene>
    <name evidence="6" type="ORF">Cgig2_010131</name>
</gene>
<evidence type="ECO:0000256" key="2">
    <source>
        <dbReference type="ARBA" id="ARBA00023054"/>
    </source>
</evidence>
<proteinExistence type="inferred from homology"/>
<evidence type="ECO:0000256" key="1">
    <source>
        <dbReference type="ARBA" id="ARBA00006111"/>
    </source>
</evidence>
<dbReference type="Proteomes" id="UP001153076">
    <property type="component" value="Unassembled WGS sequence"/>
</dbReference>
<keyword evidence="2 4" id="KW-0175">Coiled coil</keyword>
<dbReference type="Pfam" id="PF14712">
    <property type="entry name" value="Snapin_Pallidin"/>
    <property type="match status" value="1"/>
</dbReference>
<dbReference type="PANTHER" id="PTHR31305:SF2">
    <property type="entry name" value="SNARE-ASSOCIATED PROTEIN SNAPIN"/>
    <property type="match status" value="1"/>
</dbReference>
<comment type="similarity">
    <text evidence="1">Belongs to the SNAPIN family.</text>
</comment>
<dbReference type="GO" id="GO:0032418">
    <property type="term" value="P:lysosome localization"/>
    <property type="evidence" value="ECO:0007669"/>
    <property type="project" value="TreeGrafter"/>
</dbReference>
<keyword evidence="7" id="KW-1185">Reference proteome</keyword>
<comment type="caution">
    <text evidence="6">The sequence shown here is derived from an EMBL/GenBank/DDBJ whole genome shotgun (WGS) entry which is preliminary data.</text>
</comment>
<protein>
    <recommendedName>
        <fullName evidence="3">Biogenesis of lysosome-related organelles complex 1 subunit 7</fullName>
    </recommendedName>
</protein>
<dbReference type="GO" id="GO:0000149">
    <property type="term" value="F:SNARE binding"/>
    <property type="evidence" value="ECO:0007669"/>
    <property type="project" value="TreeGrafter"/>
</dbReference>
<name>A0A9Q1QIY4_9CARY</name>
<reference evidence="6" key="1">
    <citation type="submission" date="2022-04" db="EMBL/GenBank/DDBJ databases">
        <title>Carnegiea gigantea Genome sequencing and assembly v2.</title>
        <authorList>
            <person name="Copetti D."/>
            <person name="Sanderson M.J."/>
            <person name="Burquez A."/>
            <person name="Wojciechowski M.F."/>
        </authorList>
    </citation>
    <scope>NUCLEOTIDE SEQUENCE</scope>
    <source>
        <strain evidence="6">SGP5-SGP5p</strain>
        <tissue evidence="6">Aerial part</tissue>
    </source>
</reference>
<evidence type="ECO:0000256" key="4">
    <source>
        <dbReference type="SAM" id="Coils"/>
    </source>
</evidence>
<dbReference type="GO" id="GO:0031083">
    <property type="term" value="C:BLOC-1 complex"/>
    <property type="evidence" value="ECO:0007669"/>
    <property type="project" value="InterPro"/>
</dbReference>
<sequence length="152" mass="16418">MADNRDESSSESVPAISGRDSNSAQLANHDDSTSQAKLPQNRTNAHFDYATGNAEALAKGISTTLAGVIRDFDSKAEDASTGQDKLCSAIDRLTAELDQLLEDAPLPFIMQHATKLSNIRRRVAALNTLLRSIQRRLDNIDRVLSVGLPNGT</sequence>
<dbReference type="GO" id="GO:0007040">
    <property type="term" value="P:lysosome organization"/>
    <property type="evidence" value="ECO:0007669"/>
    <property type="project" value="TreeGrafter"/>
</dbReference>
<evidence type="ECO:0000256" key="5">
    <source>
        <dbReference type="SAM" id="MobiDB-lite"/>
    </source>
</evidence>
<accession>A0A9Q1QIY4</accession>
<dbReference type="AlphaFoldDB" id="A0A9Q1QIY4"/>
<feature type="region of interest" description="Disordered" evidence="5">
    <location>
        <begin position="1"/>
        <end position="45"/>
    </location>
</feature>
<organism evidence="6 7">
    <name type="scientific">Carnegiea gigantea</name>
    <dbReference type="NCBI Taxonomy" id="171969"/>
    <lineage>
        <taxon>Eukaryota</taxon>
        <taxon>Viridiplantae</taxon>
        <taxon>Streptophyta</taxon>
        <taxon>Embryophyta</taxon>
        <taxon>Tracheophyta</taxon>
        <taxon>Spermatophyta</taxon>
        <taxon>Magnoliopsida</taxon>
        <taxon>eudicotyledons</taxon>
        <taxon>Gunneridae</taxon>
        <taxon>Pentapetalae</taxon>
        <taxon>Caryophyllales</taxon>
        <taxon>Cactineae</taxon>
        <taxon>Cactaceae</taxon>
        <taxon>Cactoideae</taxon>
        <taxon>Echinocereeae</taxon>
        <taxon>Carnegiea</taxon>
    </lineage>
</organism>
<dbReference type="GO" id="GO:0099078">
    <property type="term" value="C:BORC complex"/>
    <property type="evidence" value="ECO:0007669"/>
    <property type="project" value="TreeGrafter"/>
</dbReference>
<evidence type="ECO:0000313" key="6">
    <source>
        <dbReference type="EMBL" id="KAJ8443236.1"/>
    </source>
</evidence>
<dbReference type="GO" id="GO:0006886">
    <property type="term" value="P:intracellular protein transport"/>
    <property type="evidence" value="ECO:0007669"/>
    <property type="project" value="InterPro"/>
</dbReference>
<dbReference type="EMBL" id="JAKOGI010000123">
    <property type="protein sequence ID" value="KAJ8443236.1"/>
    <property type="molecule type" value="Genomic_DNA"/>
</dbReference>
<evidence type="ECO:0000313" key="7">
    <source>
        <dbReference type="Proteomes" id="UP001153076"/>
    </source>
</evidence>
<dbReference type="InterPro" id="IPR017246">
    <property type="entry name" value="Snapin"/>
</dbReference>
<dbReference type="PANTHER" id="PTHR31305">
    <property type="entry name" value="SNARE-ASSOCIATED PROTEIN SNAPIN"/>
    <property type="match status" value="1"/>
</dbReference>
<dbReference type="InterPro" id="IPR028119">
    <property type="entry name" value="Snapin/Pallidin/Snn1"/>
</dbReference>
<dbReference type="GO" id="GO:0008333">
    <property type="term" value="P:endosome to lysosome transport"/>
    <property type="evidence" value="ECO:0007669"/>
    <property type="project" value="TreeGrafter"/>
</dbReference>
<evidence type="ECO:0000256" key="3">
    <source>
        <dbReference type="ARBA" id="ARBA00033330"/>
    </source>
</evidence>
<feature type="coiled-coil region" evidence="4">
    <location>
        <begin position="83"/>
        <end position="136"/>
    </location>
</feature>